<keyword evidence="7" id="KW-0239">DNA-directed DNA polymerase</keyword>
<feature type="domain" description="DNA-directed DNA polymerase family A palm" evidence="12">
    <location>
        <begin position="943"/>
        <end position="1150"/>
    </location>
</feature>
<dbReference type="Gene3D" id="3.30.70.370">
    <property type="match status" value="1"/>
</dbReference>
<dbReference type="Pfam" id="PF00476">
    <property type="entry name" value="DNA_pol_A"/>
    <property type="match status" value="1"/>
</dbReference>
<evidence type="ECO:0000256" key="9">
    <source>
        <dbReference type="ARBA" id="ARBA00023204"/>
    </source>
</evidence>
<dbReference type="InterPro" id="IPR002298">
    <property type="entry name" value="DNA_polymerase_A"/>
</dbReference>
<dbReference type="InterPro" id="IPR019760">
    <property type="entry name" value="DNA-dir_DNA_pol_A_CS"/>
</dbReference>
<dbReference type="Gene3D" id="3.30.420.10">
    <property type="entry name" value="Ribonuclease H-like superfamily/Ribonuclease H"/>
    <property type="match status" value="1"/>
</dbReference>
<dbReference type="InterPro" id="IPR002421">
    <property type="entry name" value="5-3_exonuclease"/>
</dbReference>
<reference evidence="13 14" key="1">
    <citation type="journal article" date="2023" name="Nat. Commun.">
        <title>Origin of minicircular mitochondrial genomes in red algae.</title>
        <authorList>
            <person name="Lee Y."/>
            <person name="Cho C.H."/>
            <person name="Lee Y.M."/>
            <person name="Park S.I."/>
            <person name="Yang J.H."/>
            <person name="West J.A."/>
            <person name="Bhattacharya D."/>
            <person name="Yoon H.S."/>
        </authorList>
    </citation>
    <scope>NUCLEOTIDE SEQUENCE [LARGE SCALE GENOMIC DNA]</scope>
    <source>
        <strain evidence="13 14">CCMP1338</strain>
        <tissue evidence="13">Whole cell</tissue>
    </source>
</reference>
<dbReference type="SMART" id="SM00279">
    <property type="entry name" value="HhH2"/>
    <property type="match status" value="1"/>
</dbReference>
<dbReference type="Proteomes" id="UP001157974">
    <property type="component" value="Unassembled WGS sequence"/>
</dbReference>
<evidence type="ECO:0000259" key="11">
    <source>
        <dbReference type="SMART" id="SM00475"/>
    </source>
</evidence>
<evidence type="ECO:0000256" key="8">
    <source>
        <dbReference type="ARBA" id="ARBA00023125"/>
    </source>
</evidence>
<evidence type="ECO:0000313" key="14">
    <source>
        <dbReference type="Proteomes" id="UP001157974"/>
    </source>
</evidence>
<dbReference type="CDD" id="cd09859">
    <property type="entry name" value="PIN_53EXO"/>
    <property type="match status" value="1"/>
</dbReference>
<organism evidence="13 14">
    <name type="scientific">Rhodosorus marinus</name>
    <dbReference type="NCBI Taxonomy" id="101924"/>
    <lineage>
        <taxon>Eukaryota</taxon>
        <taxon>Rhodophyta</taxon>
        <taxon>Stylonematophyceae</taxon>
        <taxon>Stylonematales</taxon>
        <taxon>Stylonemataceae</taxon>
        <taxon>Rhodosorus</taxon>
    </lineage>
</organism>
<dbReference type="AlphaFoldDB" id="A0AAV8UIQ9"/>
<dbReference type="SUPFAM" id="SSF56672">
    <property type="entry name" value="DNA/RNA polymerases"/>
    <property type="match status" value="1"/>
</dbReference>
<dbReference type="Gene3D" id="1.20.1060.10">
    <property type="entry name" value="Taq DNA Polymerase, Chain T, domain 4"/>
    <property type="match status" value="1"/>
</dbReference>
<evidence type="ECO:0000256" key="4">
    <source>
        <dbReference type="ARBA" id="ARBA00022695"/>
    </source>
</evidence>
<dbReference type="GO" id="GO:0006302">
    <property type="term" value="P:double-strand break repair"/>
    <property type="evidence" value="ECO:0007669"/>
    <property type="project" value="TreeGrafter"/>
</dbReference>
<dbReference type="GO" id="GO:0003887">
    <property type="term" value="F:DNA-directed DNA polymerase activity"/>
    <property type="evidence" value="ECO:0007669"/>
    <property type="project" value="UniProtKB-KW"/>
</dbReference>
<comment type="catalytic activity">
    <reaction evidence="10">
        <text>DNA(n) + a 2'-deoxyribonucleoside 5'-triphosphate = DNA(n+1) + diphosphate</text>
        <dbReference type="Rhea" id="RHEA:22508"/>
        <dbReference type="Rhea" id="RHEA-COMP:17339"/>
        <dbReference type="Rhea" id="RHEA-COMP:17340"/>
        <dbReference type="ChEBI" id="CHEBI:33019"/>
        <dbReference type="ChEBI" id="CHEBI:61560"/>
        <dbReference type="ChEBI" id="CHEBI:173112"/>
        <dbReference type="EC" id="2.7.7.7"/>
    </reaction>
</comment>
<dbReference type="SUPFAM" id="SSF88723">
    <property type="entry name" value="PIN domain-like"/>
    <property type="match status" value="1"/>
</dbReference>
<dbReference type="PROSITE" id="PS00447">
    <property type="entry name" value="DNA_POLYMERASE_A"/>
    <property type="match status" value="1"/>
</dbReference>
<dbReference type="EMBL" id="JAMWBK010000011">
    <property type="protein sequence ID" value="KAJ8901217.1"/>
    <property type="molecule type" value="Genomic_DNA"/>
</dbReference>
<dbReference type="FunFam" id="1.10.150.20:FF:000002">
    <property type="entry name" value="DNA polymerase I"/>
    <property type="match status" value="1"/>
</dbReference>
<dbReference type="InterPro" id="IPR008918">
    <property type="entry name" value="HhH2"/>
</dbReference>
<protein>
    <recommendedName>
        <fullName evidence="2">DNA-directed DNA polymerase</fullName>
        <ecNumber evidence="2">2.7.7.7</ecNumber>
    </recommendedName>
</protein>
<dbReference type="InterPro" id="IPR029060">
    <property type="entry name" value="PIN-like_dom_sf"/>
</dbReference>
<evidence type="ECO:0000256" key="6">
    <source>
        <dbReference type="ARBA" id="ARBA00022763"/>
    </source>
</evidence>
<dbReference type="SUPFAM" id="SSF47807">
    <property type="entry name" value="5' to 3' exonuclease, C-terminal subdomain"/>
    <property type="match status" value="1"/>
</dbReference>
<dbReference type="InterPro" id="IPR020045">
    <property type="entry name" value="DNA_polI_H3TH"/>
</dbReference>
<dbReference type="InterPro" id="IPR020046">
    <property type="entry name" value="5-3_exonucl_a-hlix_arch_N"/>
</dbReference>
<dbReference type="CDD" id="cd09898">
    <property type="entry name" value="H3TH_53EXO"/>
    <property type="match status" value="1"/>
</dbReference>
<keyword evidence="9" id="KW-0234">DNA repair</keyword>
<dbReference type="GO" id="GO:0003677">
    <property type="term" value="F:DNA binding"/>
    <property type="evidence" value="ECO:0007669"/>
    <property type="project" value="UniProtKB-KW"/>
</dbReference>
<dbReference type="CDD" id="cd08637">
    <property type="entry name" value="DNA_pol_A_pol_I_C"/>
    <property type="match status" value="1"/>
</dbReference>
<keyword evidence="6" id="KW-0227">DNA damage</keyword>
<comment type="similarity">
    <text evidence="1">Belongs to the DNA polymerase type-A family.</text>
</comment>
<keyword evidence="4" id="KW-0548">Nucleotidyltransferase</keyword>
<evidence type="ECO:0000313" key="13">
    <source>
        <dbReference type="EMBL" id="KAJ8901217.1"/>
    </source>
</evidence>
<evidence type="ECO:0000256" key="1">
    <source>
        <dbReference type="ARBA" id="ARBA00007705"/>
    </source>
</evidence>
<feature type="domain" description="5'-3' exonuclease" evidence="11">
    <location>
        <begin position="293"/>
        <end position="568"/>
    </location>
</feature>
<evidence type="ECO:0000256" key="5">
    <source>
        <dbReference type="ARBA" id="ARBA00022705"/>
    </source>
</evidence>
<dbReference type="InterPro" id="IPR043502">
    <property type="entry name" value="DNA/RNA_pol_sf"/>
</dbReference>
<dbReference type="Pfam" id="PF02739">
    <property type="entry name" value="5_3_exonuc_N"/>
    <property type="match status" value="1"/>
</dbReference>
<dbReference type="InterPro" id="IPR001098">
    <property type="entry name" value="DNA-dir_DNA_pol_A_palm_dom"/>
</dbReference>
<sequence length="1188" mass="131851">MGFLSSVRLYPHRRSGRQGGWRNLCIVRAQAGGFPTTVVDLSCPPFSEGRLSLISALLFVARTCVGKRRVVLVNGKGDVAEGEIASAGWNLQNGVGLFKVCSAAIDEDLEVYSTNPGVYQLLGADGKKLFQLKLNYESPSHSFEREELTKIHLNSLFPGVEPGQVPSVIALSELKGFGPKSASRKMQNFADVNQLLEDVLKSVQKKPAKLNVAIAESSETLVRRSEEIEIREGKGQNVDVGDVLSDQVVSETVKLENQLSGLTDKQLVAAFAEMRSASNETLSRERRREGADNRKEIYLVDAMNLIFRAYYSSSKTNLSSAGKELPFGTVFVFFRRILRLIGDYAGRDLPVVIVFDGRHLVKGVDFRSALFPEYKTGRDSVPEEVVRAVDFVKSFADVIGISHLEVPGYEADDVIASMTRKASDKGFKSAIISTDHDFYQLLGCDVQILKPVMGFGRGPLDSWEAVTEDTFKDKYEGIPPSQHVDMRSLIGDKSDSLPGLRGFGEKGVLKLMKEYGSLESILENAENVKSERLSTTLREGREIAENMKQVLTLEEYMSEIDDELFEQVTRRPPVVWHDVEEWCRGLGINPQPVRQLADDGLLEIGDTGVGAEEEESPADPSRVAELVSFSSFVEALSEQSTVGIYCQQENASVCLPDGRGCQIPDHGTAMEAITEILYRRDVKIVGWGLKPFLRGWFETGRKILPRCQFVDLDIVAFLLDPDAFMSRVQQVQFATSRDIEDLLQSDAEEDAVTVALLSVETAKAAEKLIQKVGLAGIQEMEMQLVPVLARMESTGIRVDVTKLESIEEEIASQKERLEKEIFAIEGVAPFNLASSKQLAEVLIEMGAKLPTKRRTRNVSTSEKVLMGLLQTEPDERVRQMATLVLRHRSISKLQNTYLVGLAKCVSEKDSRIHALISQTAAVTGRLSFSRPNLQAIPVRDAVGRNIRKAFVPEDGFVLLGADYEQIELRILAALSGDEHMQAAFSRSDDIHSSTAIRIYGLQDTSEVTPQLRNHAKAVNFGIPYGISAPGLAYQLQSGIEEARRVIDDFYDGFPKIKYFLDSLIEHARESGYSRTFLGRRRRARGITSGNSFERQAAERVAVNMPIQGTQADLIKQAMIDISEKLDEFNLKSRMVLQVHDELVFEVHPDELDTVREIVVDQMANAVEFPGDVNLKVSVGIGSSWYETK</sequence>
<proteinExistence type="inferred from homology"/>
<keyword evidence="8" id="KW-0238">DNA-binding</keyword>
<dbReference type="InterPro" id="IPR036279">
    <property type="entry name" value="5-3_exonuclease_C_sf"/>
</dbReference>
<keyword evidence="5" id="KW-0235">DNA replication</keyword>
<dbReference type="EC" id="2.7.7.7" evidence="2"/>
<dbReference type="Gene3D" id="3.40.50.1010">
    <property type="entry name" value="5'-nuclease"/>
    <property type="match status" value="1"/>
</dbReference>
<keyword evidence="14" id="KW-1185">Reference proteome</keyword>
<dbReference type="Pfam" id="PF01367">
    <property type="entry name" value="5_3_exonuc"/>
    <property type="match status" value="1"/>
</dbReference>
<gene>
    <name evidence="13" type="ORF">NDN08_007066</name>
</gene>
<comment type="caution">
    <text evidence="13">The sequence shown here is derived from an EMBL/GenBank/DDBJ whole genome shotgun (WGS) entry which is preliminary data.</text>
</comment>
<dbReference type="SMART" id="SM00475">
    <property type="entry name" value="53EXOc"/>
    <property type="match status" value="1"/>
</dbReference>
<dbReference type="PANTHER" id="PTHR10133:SF27">
    <property type="entry name" value="DNA POLYMERASE NU"/>
    <property type="match status" value="1"/>
</dbReference>
<dbReference type="Gene3D" id="1.10.150.20">
    <property type="entry name" value="5' to 3' exonuclease, C-terminal subdomain"/>
    <property type="match status" value="2"/>
</dbReference>
<dbReference type="PRINTS" id="PR00868">
    <property type="entry name" value="DNAPOLI"/>
</dbReference>
<dbReference type="InterPro" id="IPR036397">
    <property type="entry name" value="RNaseH_sf"/>
</dbReference>
<evidence type="ECO:0000256" key="7">
    <source>
        <dbReference type="ARBA" id="ARBA00022932"/>
    </source>
</evidence>
<dbReference type="PANTHER" id="PTHR10133">
    <property type="entry name" value="DNA POLYMERASE I"/>
    <property type="match status" value="1"/>
</dbReference>
<dbReference type="GO" id="GO:0006261">
    <property type="term" value="P:DNA-templated DNA replication"/>
    <property type="evidence" value="ECO:0007669"/>
    <property type="project" value="InterPro"/>
</dbReference>
<accession>A0AAV8UIQ9</accession>
<evidence type="ECO:0000256" key="2">
    <source>
        <dbReference type="ARBA" id="ARBA00012417"/>
    </source>
</evidence>
<dbReference type="GO" id="GO:0008409">
    <property type="term" value="F:5'-3' exonuclease activity"/>
    <property type="evidence" value="ECO:0007669"/>
    <property type="project" value="InterPro"/>
</dbReference>
<evidence type="ECO:0000256" key="10">
    <source>
        <dbReference type="ARBA" id="ARBA00049244"/>
    </source>
</evidence>
<evidence type="ECO:0000256" key="3">
    <source>
        <dbReference type="ARBA" id="ARBA00022679"/>
    </source>
</evidence>
<dbReference type="SMART" id="SM00482">
    <property type="entry name" value="POLAc"/>
    <property type="match status" value="1"/>
</dbReference>
<keyword evidence="3" id="KW-0808">Transferase</keyword>
<name>A0AAV8UIQ9_9RHOD</name>
<evidence type="ECO:0000259" key="12">
    <source>
        <dbReference type="SMART" id="SM00482"/>
    </source>
</evidence>